<feature type="compositionally biased region" description="Basic and acidic residues" evidence="1">
    <location>
        <begin position="278"/>
        <end position="287"/>
    </location>
</feature>
<keyword evidence="2" id="KW-0812">Transmembrane</keyword>
<name>A0A841IUW2_9ACTN</name>
<evidence type="ECO:0000256" key="1">
    <source>
        <dbReference type="SAM" id="MobiDB-lite"/>
    </source>
</evidence>
<feature type="compositionally biased region" description="Basic and acidic residues" evidence="1">
    <location>
        <begin position="30"/>
        <end position="39"/>
    </location>
</feature>
<dbReference type="EMBL" id="JACHJO010000008">
    <property type="protein sequence ID" value="MBB6121036.1"/>
    <property type="molecule type" value="Genomic_DNA"/>
</dbReference>
<accession>A0A841IUW2</accession>
<reference evidence="3 4" key="1">
    <citation type="submission" date="2020-08" db="EMBL/GenBank/DDBJ databases">
        <title>Genomic Encyclopedia of Type Strains, Phase III (KMG-III): the genomes of soil and plant-associated and newly described type strains.</title>
        <authorList>
            <person name="Whitman W."/>
        </authorList>
    </citation>
    <scope>NUCLEOTIDE SEQUENCE [LARGE SCALE GENOMIC DNA]</scope>
    <source>
        <strain evidence="3 4">CECT 8712</strain>
    </source>
</reference>
<feature type="compositionally biased region" description="Acidic residues" evidence="1">
    <location>
        <begin position="256"/>
        <end position="265"/>
    </location>
</feature>
<comment type="caution">
    <text evidence="3">The sequence shown here is derived from an EMBL/GenBank/DDBJ whole genome shotgun (WGS) entry which is preliminary data.</text>
</comment>
<keyword evidence="2" id="KW-0472">Membrane</keyword>
<keyword evidence="4" id="KW-1185">Reference proteome</keyword>
<proteinExistence type="predicted"/>
<evidence type="ECO:0000256" key="2">
    <source>
        <dbReference type="SAM" id="Phobius"/>
    </source>
</evidence>
<feature type="region of interest" description="Disordered" evidence="1">
    <location>
        <begin position="252"/>
        <end position="287"/>
    </location>
</feature>
<dbReference type="AlphaFoldDB" id="A0A841IUW2"/>
<evidence type="ECO:0000313" key="3">
    <source>
        <dbReference type="EMBL" id="MBB6121036.1"/>
    </source>
</evidence>
<keyword evidence="2" id="KW-1133">Transmembrane helix</keyword>
<feature type="region of interest" description="Disordered" evidence="1">
    <location>
        <begin position="1"/>
        <end position="73"/>
    </location>
</feature>
<sequence length="287" mass="29764">MGSTQRIDAVPSDTEGPTQYIAPVTTYGAKAERPLFRDEVPEDAGEDTAQFDVRSVQDYDDYDGRGNRGRYNDGSAEGRRKALMVGGFALLLVLVGGGTFFAATQSGGGATAATVADEKEDPGALAAAVLFPETLEIEGASYTRVAVEETEDCTAGAHGDYGQVLADNNCRQLVRASYLSEDESLAVTVGVAAMSTDTDAAAALEAQDLGGSQWFAGLAGEEGSPAERLGHAGGHGSSGQWGRYLVFSLATNSDGSQEDSGDSAEELSAVGEGFLGEAHTRLSEDRA</sequence>
<evidence type="ECO:0000313" key="4">
    <source>
        <dbReference type="Proteomes" id="UP000536604"/>
    </source>
</evidence>
<organism evidence="3 4">
    <name type="scientific">Nocardiopsis algeriensis</name>
    <dbReference type="NCBI Taxonomy" id="1478215"/>
    <lineage>
        <taxon>Bacteria</taxon>
        <taxon>Bacillati</taxon>
        <taxon>Actinomycetota</taxon>
        <taxon>Actinomycetes</taxon>
        <taxon>Streptosporangiales</taxon>
        <taxon>Nocardiopsidaceae</taxon>
        <taxon>Nocardiopsis</taxon>
    </lineage>
</organism>
<dbReference type="RefSeq" id="WP_184292476.1">
    <property type="nucleotide sequence ID" value="NZ_JACHJO010000008.1"/>
</dbReference>
<protein>
    <submittedName>
        <fullName evidence="3">Uncharacterized protein</fullName>
    </submittedName>
</protein>
<gene>
    <name evidence="3" type="ORF">FHS13_002997</name>
</gene>
<feature type="transmembrane region" description="Helical" evidence="2">
    <location>
        <begin position="82"/>
        <end position="103"/>
    </location>
</feature>
<dbReference type="Proteomes" id="UP000536604">
    <property type="component" value="Unassembled WGS sequence"/>
</dbReference>